<dbReference type="RefSeq" id="WP_091341269.1">
    <property type="nucleotide sequence ID" value="NZ_FMHV01000002.1"/>
</dbReference>
<dbReference type="GO" id="GO:0016301">
    <property type="term" value="F:kinase activity"/>
    <property type="evidence" value="ECO:0007669"/>
    <property type="project" value="UniProtKB-KW"/>
</dbReference>
<sequence>MPARARLTPRTPRPARPVGGRRIVIGFCGPDGAGKSSLVRELWGNLAESGFAVRRGYGYGCLLCRRFDQPSGIAGAAAGAVSNGRAADRLSSTTEPPTWRGRLLRLARRLHGHIDAAELAVRLAALRCTARLTRSAVVMTDRGPLDGLAKHDPPPGSSLARRYLRLTSRYDILVLLDAPAELLARRDGEHTPEELEHWRLLYRRWACLADALGNRVLVTDTAARTPGSIAVDLRRTVLSGVRHAAPHREPATVPGWEPRDLSGAGGQPGSGDDVPRSGET</sequence>
<evidence type="ECO:0000256" key="1">
    <source>
        <dbReference type="SAM" id="MobiDB-lite"/>
    </source>
</evidence>
<dbReference type="SUPFAM" id="SSF52540">
    <property type="entry name" value="P-loop containing nucleoside triphosphate hydrolases"/>
    <property type="match status" value="1"/>
</dbReference>
<evidence type="ECO:0000313" key="3">
    <source>
        <dbReference type="Proteomes" id="UP000199413"/>
    </source>
</evidence>
<dbReference type="Proteomes" id="UP000199413">
    <property type="component" value="Unassembled WGS sequence"/>
</dbReference>
<name>A0A1C6S3Z6_9ACTN</name>
<dbReference type="STRING" id="568872.GA0070624_2870"/>
<protein>
    <submittedName>
        <fullName evidence="2">Thymidylate kinase</fullName>
    </submittedName>
</protein>
<evidence type="ECO:0000313" key="2">
    <source>
        <dbReference type="EMBL" id="SCL24169.1"/>
    </source>
</evidence>
<dbReference type="InterPro" id="IPR027417">
    <property type="entry name" value="P-loop_NTPase"/>
</dbReference>
<keyword evidence="2" id="KW-0418">Kinase</keyword>
<feature type="region of interest" description="Disordered" evidence="1">
    <location>
        <begin position="242"/>
        <end position="280"/>
    </location>
</feature>
<dbReference type="Gene3D" id="3.40.50.300">
    <property type="entry name" value="P-loop containing nucleotide triphosphate hydrolases"/>
    <property type="match status" value="1"/>
</dbReference>
<gene>
    <name evidence="2" type="ORF">GA0070624_2870</name>
</gene>
<proteinExistence type="predicted"/>
<keyword evidence="3" id="KW-1185">Reference proteome</keyword>
<organism evidence="2 3">
    <name type="scientific">Micromonospora rhizosphaerae</name>
    <dbReference type="NCBI Taxonomy" id="568872"/>
    <lineage>
        <taxon>Bacteria</taxon>
        <taxon>Bacillati</taxon>
        <taxon>Actinomycetota</taxon>
        <taxon>Actinomycetes</taxon>
        <taxon>Micromonosporales</taxon>
        <taxon>Micromonosporaceae</taxon>
        <taxon>Micromonospora</taxon>
    </lineage>
</organism>
<accession>A0A1C6S3Z6</accession>
<reference evidence="3" key="1">
    <citation type="submission" date="2016-06" db="EMBL/GenBank/DDBJ databases">
        <authorList>
            <person name="Varghese N."/>
            <person name="Submissions Spin"/>
        </authorList>
    </citation>
    <scope>NUCLEOTIDE SEQUENCE [LARGE SCALE GENOMIC DNA]</scope>
    <source>
        <strain evidence="3">DSM 45431</strain>
    </source>
</reference>
<keyword evidence="2" id="KW-0808">Transferase</keyword>
<dbReference type="AlphaFoldDB" id="A0A1C6S3Z6"/>
<dbReference type="EMBL" id="FMHV01000002">
    <property type="protein sequence ID" value="SCL24169.1"/>
    <property type="molecule type" value="Genomic_DNA"/>
</dbReference>